<name>A0A7H2YW46_9GAMM</name>
<dbReference type="RefSeq" id="WP_079393443.1">
    <property type="nucleotide sequence ID" value="NZ_CP073243.1"/>
</dbReference>
<accession>A0A7H2YW46</accession>
<organism evidence="1 2">
    <name type="scientific">Acinetobacter seifertii</name>
    <dbReference type="NCBI Taxonomy" id="1530123"/>
    <lineage>
        <taxon>Bacteria</taxon>
        <taxon>Pseudomonadati</taxon>
        <taxon>Pseudomonadota</taxon>
        <taxon>Gammaproteobacteria</taxon>
        <taxon>Moraxellales</taxon>
        <taxon>Moraxellaceae</taxon>
        <taxon>Acinetobacter</taxon>
        <taxon>Acinetobacter calcoaceticus/baumannii complex</taxon>
    </lineage>
</organism>
<protein>
    <submittedName>
        <fullName evidence="1">Nucleotidyltransferase family protein</fullName>
    </submittedName>
</protein>
<evidence type="ECO:0000313" key="1">
    <source>
        <dbReference type="EMBL" id="QNX08799.1"/>
    </source>
</evidence>
<reference evidence="1 2" key="2">
    <citation type="submission" date="2020-09" db="EMBL/GenBank/DDBJ databases">
        <authorList>
            <person name="Chen F.-J."/>
            <person name="Lee Y.-T."/>
        </authorList>
    </citation>
    <scope>NUCLEOTIDE SEQUENCE [LARGE SCALE GENOMIC DNA]</scope>
    <source>
        <strain evidence="1 2">AS72</strain>
    </source>
</reference>
<dbReference type="PANTHER" id="PTHR39166:SF1">
    <property type="entry name" value="BLL1166 PROTEIN"/>
    <property type="match status" value="1"/>
</dbReference>
<dbReference type="AlphaFoldDB" id="A0A7H2YW46"/>
<dbReference type="InterPro" id="IPR009267">
    <property type="entry name" value="NTP_transf_6"/>
</dbReference>
<dbReference type="Proteomes" id="UP000516745">
    <property type="component" value="Chromosome"/>
</dbReference>
<gene>
    <name evidence="1" type="ORF">IC795_18175</name>
</gene>
<dbReference type="Pfam" id="PF06042">
    <property type="entry name" value="NTP_transf_6"/>
    <property type="match status" value="1"/>
</dbReference>
<dbReference type="PANTHER" id="PTHR39166">
    <property type="entry name" value="BLL1166 PROTEIN"/>
    <property type="match status" value="1"/>
</dbReference>
<proteinExistence type="predicted"/>
<evidence type="ECO:0000313" key="2">
    <source>
        <dbReference type="Proteomes" id="UP000516745"/>
    </source>
</evidence>
<reference evidence="2" key="1">
    <citation type="submission" date="2020-09" db="EMBL/GenBank/DDBJ databases">
        <title>Clinical and molecular characterization of Acinetobacter seifertii in Taiwan.</title>
        <authorList>
            <person name="Li L.-H."/>
            <person name="Yang Y.-S."/>
            <person name="Sun J.-R."/>
            <person name="Huang T.-W."/>
            <person name="Huang W.-C."/>
            <person name="Wang Y.-C."/>
            <person name="Kuo T.-H."/>
            <person name="Kuo S.-C."/>
            <person name="Chen T.-L."/>
        </authorList>
    </citation>
    <scope>NUCLEOTIDE SEQUENCE [LARGE SCALE GENOMIC DNA]</scope>
    <source>
        <strain evidence="2">AS72</strain>
    </source>
</reference>
<dbReference type="GO" id="GO:0016740">
    <property type="term" value="F:transferase activity"/>
    <property type="evidence" value="ECO:0007669"/>
    <property type="project" value="UniProtKB-KW"/>
</dbReference>
<dbReference type="EMBL" id="CP061565">
    <property type="protein sequence ID" value="QNX08799.1"/>
    <property type="molecule type" value="Genomic_DNA"/>
</dbReference>
<sequence>MYYYMVDDFSIFPNMTNIYDNYQREFIDLVMKSPCLLKTLAIISQLHPKVYLSAGAVRNTVWSYLHGKTYDLNRSDMDVIYYNANECDDSYQKELQSELKSKFPNQDWDVVNQALVHTWYRKDNGEKIQPLTSIEEALSLWSETATAIAIRFDTFGNLEIIAPFGLSDLFELNLRWNSALVSYQTFKNRVESKNWLQQWPKLKIVNS</sequence>
<keyword evidence="1" id="KW-0808">Transferase</keyword>